<dbReference type="GO" id="GO:0005739">
    <property type="term" value="C:mitochondrion"/>
    <property type="evidence" value="ECO:0007669"/>
    <property type="project" value="TreeGrafter"/>
</dbReference>
<dbReference type="GO" id="GO:0006099">
    <property type="term" value="P:tricarboxylic acid cycle"/>
    <property type="evidence" value="ECO:0007669"/>
    <property type="project" value="TreeGrafter"/>
</dbReference>
<protein>
    <recommendedName>
        <fullName evidence="1">Aconitate hydratase, mitochondrial</fullName>
    </recommendedName>
</protein>
<evidence type="ECO:0000313" key="4">
    <source>
        <dbReference type="Proteomes" id="UP000572817"/>
    </source>
</evidence>
<dbReference type="GO" id="GO:0005829">
    <property type="term" value="C:cytosol"/>
    <property type="evidence" value="ECO:0007669"/>
    <property type="project" value="TreeGrafter"/>
</dbReference>
<feature type="domain" description="Aconitase A/isopropylmalate dehydratase small subunit swivel" evidence="2">
    <location>
        <begin position="92"/>
        <end position="226"/>
    </location>
</feature>
<dbReference type="Proteomes" id="UP000572817">
    <property type="component" value="Unassembled WGS sequence"/>
</dbReference>
<dbReference type="OrthoDB" id="2224430at2759"/>
<dbReference type="EMBL" id="WWBZ02000022">
    <property type="protein sequence ID" value="KAF4308565.1"/>
    <property type="molecule type" value="Genomic_DNA"/>
</dbReference>
<dbReference type="InterPro" id="IPR015928">
    <property type="entry name" value="Aconitase/3IPM_dehydase_swvl"/>
</dbReference>
<dbReference type="InterPro" id="IPR000573">
    <property type="entry name" value="AconitaseA/IPMdHydase_ssu_swvl"/>
</dbReference>
<proteinExistence type="predicted"/>
<keyword evidence="4" id="KW-1185">Reference proteome</keyword>
<gene>
    <name evidence="3" type="ORF">GTA08_BOTSDO03605</name>
</gene>
<dbReference type="Pfam" id="PF00694">
    <property type="entry name" value="Aconitase_C"/>
    <property type="match status" value="1"/>
</dbReference>
<reference evidence="3" key="1">
    <citation type="submission" date="2020-04" db="EMBL/GenBank/DDBJ databases">
        <title>Genome Assembly and Annotation of Botryosphaeria dothidea sdau 11-99, a Latent Pathogen of Apple Fruit Ring Rot in China.</title>
        <authorList>
            <person name="Yu C."/>
            <person name="Diao Y."/>
            <person name="Lu Q."/>
            <person name="Zhao J."/>
            <person name="Cui S."/>
            <person name="Peng C."/>
            <person name="He B."/>
            <person name="Liu H."/>
        </authorList>
    </citation>
    <scope>NUCLEOTIDE SEQUENCE [LARGE SCALE GENOMIC DNA]</scope>
    <source>
        <strain evidence="3">Sdau11-99</strain>
    </source>
</reference>
<dbReference type="SUPFAM" id="SSF52016">
    <property type="entry name" value="LeuD/IlvD-like"/>
    <property type="match status" value="1"/>
</dbReference>
<dbReference type="AlphaFoldDB" id="A0A8H4IW39"/>
<dbReference type="PANTHER" id="PTHR43160:SF3">
    <property type="entry name" value="ACONITATE HYDRATASE, MITOCHONDRIAL"/>
    <property type="match status" value="1"/>
</dbReference>
<dbReference type="GO" id="GO:0003994">
    <property type="term" value="F:aconitate hydratase activity"/>
    <property type="evidence" value="ECO:0007669"/>
    <property type="project" value="TreeGrafter"/>
</dbReference>
<dbReference type="PANTHER" id="PTHR43160">
    <property type="entry name" value="ACONITATE HYDRATASE B"/>
    <property type="match status" value="1"/>
</dbReference>
<comment type="caution">
    <text evidence="3">The sequence shown here is derived from an EMBL/GenBank/DDBJ whole genome shotgun (WGS) entry which is preliminary data.</text>
</comment>
<evidence type="ECO:0000256" key="1">
    <source>
        <dbReference type="ARBA" id="ARBA00015940"/>
    </source>
</evidence>
<evidence type="ECO:0000313" key="3">
    <source>
        <dbReference type="EMBL" id="KAF4308565.1"/>
    </source>
</evidence>
<dbReference type="FunFam" id="3.20.19.10:FF:000002">
    <property type="entry name" value="Aconitate hydratase, mitochondrial"/>
    <property type="match status" value="1"/>
</dbReference>
<name>A0A8H4IW39_9PEZI</name>
<dbReference type="GO" id="GO:0051539">
    <property type="term" value="F:4 iron, 4 sulfur cluster binding"/>
    <property type="evidence" value="ECO:0007669"/>
    <property type="project" value="TreeGrafter"/>
</dbReference>
<accession>A0A8H4IW39</accession>
<evidence type="ECO:0000259" key="2">
    <source>
        <dbReference type="Pfam" id="PF00694"/>
    </source>
</evidence>
<dbReference type="Gene3D" id="3.20.19.10">
    <property type="entry name" value="Aconitase, domain 4"/>
    <property type="match status" value="1"/>
</dbReference>
<dbReference type="InterPro" id="IPR050926">
    <property type="entry name" value="Aconitase/IPM_isomerase"/>
</dbReference>
<organism evidence="3 4">
    <name type="scientific">Botryosphaeria dothidea</name>
    <dbReference type="NCBI Taxonomy" id="55169"/>
    <lineage>
        <taxon>Eukaryota</taxon>
        <taxon>Fungi</taxon>
        <taxon>Dikarya</taxon>
        <taxon>Ascomycota</taxon>
        <taxon>Pezizomycotina</taxon>
        <taxon>Dothideomycetes</taxon>
        <taxon>Dothideomycetes incertae sedis</taxon>
        <taxon>Botryosphaeriales</taxon>
        <taxon>Botryosphaeriaceae</taxon>
        <taxon>Botryosphaeria</taxon>
    </lineage>
</organism>
<sequence>MCGKKGVRIDFRVVRRGSPKRADLQILTVDSYFTPPVAEELPVSFESGENYYQLPAEDSTALQVVVDPKSDKLQLLQPFEAWEPGNAEGLTILLKVKGKCTTDHISPAGPWYNYRGHLENISNNLLTGAENTFLLNDPETSRGHAIDLTSPARPAKPVPEVAKIYKTAGIRWCIIGENNYGEGSSREHAVLEPRYLSGVVVVATGFARIHETNLKKQGMLPLTFADLEAYGRIEADDRVDILGVEEIKPGEQLTMRVRKRDGSAWKTPLNHTYHEGQILWLNYGSALNYIKSQKA</sequence>